<accession>A0ABV9EYD0</accession>
<keyword evidence="3 6" id="KW-0812">Transmembrane</keyword>
<comment type="subcellular location">
    <subcellularLocation>
        <location evidence="1">Cell membrane</location>
        <topology evidence="1">Multi-pass membrane protein</topology>
    </subcellularLocation>
</comment>
<evidence type="ECO:0000313" key="8">
    <source>
        <dbReference type="Proteomes" id="UP001595957"/>
    </source>
</evidence>
<feature type="transmembrane region" description="Helical" evidence="6">
    <location>
        <begin position="163"/>
        <end position="184"/>
    </location>
</feature>
<evidence type="ECO:0000256" key="6">
    <source>
        <dbReference type="SAM" id="Phobius"/>
    </source>
</evidence>
<keyword evidence="8" id="KW-1185">Reference proteome</keyword>
<keyword evidence="5 6" id="KW-0472">Membrane</keyword>
<feature type="transmembrane region" description="Helical" evidence="6">
    <location>
        <begin position="379"/>
        <end position="399"/>
    </location>
</feature>
<feature type="transmembrane region" description="Helical" evidence="6">
    <location>
        <begin position="190"/>
        <end position="210"/>
    </location>
</feature>
<keyword evidence="2" id="KW-1003">Cell membrane</keyword>
<dbReference type="EMBL" id="JBHSFZ010000022">
    <property type="protein sequence ID" value="MFC4594662.1"/>
    <property type="molecule type" value="Genomic_DNA"/>
</dbReference>
<dbReference type="InterPro" id="IPR002797">
    <property type="entry name" value="Polysacc_synth"/>
</dbReference>
<evidence type="ECO:0000313" key="7">
    <source>
        <dbReference type="EMBL" id="MFC4594662.1"/>
    </source>
</evidence>
<comment type="caution">
    <text evidence="7">The sequence shown here is derived from an EMBL/GenBank/DDBJ whole genome shotgun (WGS) entry which is preliminary data.</text>
</comment>
<dbReference type="PANTHER" id="PTHR30250:SF26">
    <property type="entry name" value="PSMA PROTEIN"/>
    <property type="match status" value="1"/>
</dbReference>
<feature type="transmembrane region" description="Helical" evidence="6">
    <location>
        <begin position="471"/>
        <end position="491"/>
    </location>
</feature>
<evidence type="ECO:0000256" key="4">
    <source>
        <dbReference type="ARBA" id="ARBA00022989"/>
    </source>
</evidence>
<sequence length="513" mass="54820">MTITNKQAPRLGWNFAAGVASTAWTAIVTICTVPLYLHYLGMEAYGLIGFYTALQAMFAVLDLGLSQSINREVARAHSEDERARARDLLHTLAFGYWAVAFAIAIGMWAAAPLISKHWLSASTDTGTLSNVIALMGFTVACRFPLSLYLGALMGARRMGLASAIEIIMVAVANLGVVGILAKVSPTLEGFFLWQALVAMINILLVKAIAWRVLEGGGTRRPRFDMTGVHRIWRFSAGLAVTAILGAMFVQSDKVVLSKIVPLSDLGRYTLASIVARSLYVLTAPAFSAAYPQMVSMHAGGRIEEIAQLYRLGTRLLMAVLFPAAIFLAVFSTMIFTLWTGNPELAKGLYAIVGLLLLGTALNSAMHFPYALQLAFGQSSLPMIINIILMAVFAPLLILLSLRLGILGAAAAWAILNTLYLFLGTWLTHRRLLPGIGMRWLGSDVGFPLFASLVIVGGGGLGLQSVGLPAPAAAAIGLLLAGLTFLTIFLSTSGMAEFARSMFVLRAPPLSAKA</sequence>
<dbReference type="InterPro" id="IPR050833">
    <property type="entry name" value="Poly_Biosynth_Transport"/>
</dbReference>
<evidence type="ECO:0000256" key="2">
    <source>
        <dbReference type="ARBA" id="ARBA00022475"/>
    </source>
</evidence>
<feature type="transmembrane region" description="Helical" evidence="6">
    <location>
        <begin position="231"/>
        <end position="249"/>
    </location>
</feature>
<dbReference type="Proteomes" id="UP001595957">
    <property type="component" value="Unassembled WGS sequence"/>
</dbReference>
<proteinExistence type="predicted"/>
<organism evidence="7 8">
    <name type="scientific">Sphingobium tyrosinilyticum</name>
    <dbReference type="NCBI Taxonomy" id="2715436"/>
    <lineage>
        <taxon>Bacteria</taxon>
        <taxon>Pseudomonadati</taxon>
        <taxon>Pseudomonadota</taxon>
        <taxon>Alphaproteobacteria</taxon>
        <taxon>Sphingomonadales</taxon>
        <taxon>Sphingomonadaceae</taxon>
        <taxon>Sphingobium</taxon>
    </lineage>
</organism>
<feature type="transmembrane region" description="Helical" evidence="6">
    <location>
        <begin position="44"/>
        <end position="65"/>
    </location>
</feature>
<feature type="transmembrane region" description="Helical" evidence="6">
    <location>
        <begin position="269"/>
        <end position="290"/>
    </location>
</feature>
<protein>
    <submittedName>
        <fullName evidence="7">Oligosaccharide flippase family protein</fullName>
    </submittedName>
</protein>
<feature type="transmembrane region" description="Helical" evidence="6">
    <location>
        <begin position="311"/>
        <end position="335"/>
    </location>
</feature>
<dbReference type="Pfam" id="PF01943">
    <property type="entry name" value="Polysacc_synt"/>
    <property type="match status" value="1"/>
</dbReference>
<evidence type="ECO:0000256" key="5">
    <source>
        <dbReference type="ARBA" id="ARBA00023136"/>
    </source>
</evidence>
<feature type="transmembrane region" description="Helical" evidence="6">
    <location>
        <begin position="347"/>
        <end position="367"/>
    </location>
</feature>
<reference evidence="8" key="1">
    <citation type="journal article" date="2019" name="Int. J. Syst. Evol. Microbiol.">
        <title>The Global Catalogue of Microorganisms (GCM) 10K type strain sequencing project: providing services to taxonomists for standard genome sequencing and annotation.</title>
        <authorList>
            <consortium name="The Broad Institute Genomics Platform"/>
            <consortium name="The Broad Institute Genome Sequencing Center for Infectious Disease"/>
            <person name="Wu L."/>
            <person name="Ma J."/>
        </authorList>
    </citation>
    <scope>NUCLEOTIDE SEQUENCE [LARGE SCALE GENOMIC DNA]</scope>
    <source>
        <strain evidence="8">NBRC 103632</strain>
    </source>
</reference>
<feature type="transmembrane region" description="Helical" evidence="6">
    <location>
        <begin position="88"/>
        <end position="111"/>
    </location>
</feature>
<evidence type="ECO:0000256" key="3">
    <source>
        <dbReference type="ARBA" id="ARBA00022692"/>
    </source>
</evidence>
<feature type="transmembrane region" description="Helical" evidence="6">
    <location>
        <begin position="405"/>
        <end position="426"/>
    </location>
</feature>
<dbReference type="PANTHER" id="PTHR30250">
    <property type="entry name" value="PST FAMILY PREDICTED COLANIC ACID TRANSPORTER"/>
    <property type="match status" value="1"/>
</dbReference>
<evidence type="ECO:0000256" key="1">
    <source>
        <dbReference type="ARBA" id="ARBA00004651"/>
    </source>
</evidence>
<keyword evidence="4 6" id="KW-1133">Transmembrane helix</keyword>
<feature type="transmembrane region" description="Helical" evidence="6">
    <location>
        <begin position="446"/>
        <end position="465"/>
    </location>
</feature>
<feature type="transmembrane region" description="Helical" evidence="6">
    <location>
        <begin position="131"/>
        <end position="151"/>
    </location>
</feature>
<gene>
    <name evidence="7" type="ORF">ACFO3E_10755</name>
</gene>
<feature type="transmembrane region" description="Helical" evidence="6">
    <location>
        <begin position="12"/>
        <end position="38"/>
    </location>
</feature>
<dbReference type="RefSeq" id="WP_380804632.1">
    <property type="nucleotide sequence ID" value="NZ_JBHSFZ010000022.1"/>
</dbReference>
<name>A0ABV9EYD0_9SPHN</name>